<reference evidence="1 2" key="1">
    <citation type="journal article" date="2019" name="Genome Biol. Evol.">
        <title>Insights into the evolution of the New World diploid cottons (Gossypium, subgenus Houzingenia) based on genome sequencing.</title>
        <authorList>
            <person name="Grover C.E."/>
            <person name="Arick M.A. 2nd"/>
            <person name="Thrash A."/>
            <person name="Conover J.L."/>
            <person name="Sanders W.S."/>
            <person name="Peterson D.G."/>
            <person name="Frelichowski J.E."/>
            <person name="Scheffler J.A."/>
            <person name="Scheffler B.E."/>
            <person name="Wendel J.F."/>
        </authorList>
    </citation>
    <scope>NUCLEOTIDE SEQUENCE [LARGE SCALE GENOMIC DNA]</scope>
    <source>
        <strain evidence="1">0</strain>
        <tissue evidence="1">Leaf</tissue>
    </source>
</reference>
<proteinExistence type="predicted"/>
<gene>
    <name evidence="1" type="ORF">Gohar_022063</name>
</gene>
<feature type="non-terminal residue" evidence="1">
    <location>
        <position position="46"/>
    </location>
</feature>
<dbReference type="Proteomes" id="UP000593560">
    <property type="component" value="Unassembled WGS sequence"/>
</dbReference>
<evidence type="ECO:0000313" key="1">
    <source>
        <dbReference type="EMBL" id="MBA0819836.1"/>
    </source>
</evidence>
<organism evidence="1 2">
    <name type="scientific">Gossypium harknessii</name>
    <dbReference type="NCBI Taxonomy" id="34285"/>
    <lineage>
        <taxon>Eukaryota</taxon>
        <taxon>Viridiplantae</taxon>
        <taxon>Streptophyta</taxon>
        <taxon>Embryophyta</taxon>
        <taxon>Tracheophyta</taxon>
        <taxon>Spermatophyta</taxon>
        <taxon>Magnoliopsida</taxon>
        <taxon>eudicotyledons</taxon>
        <taxon>Gunneridae</taxon>
        <taxon>Pentapetalae</taxon>
        <taxon>rosids</taxon>
        <taxon>malvids</taxon>
        <taxon>Malvales</taxon>
        <taxon>Malvaceae</taxon>
        <taxon>Malvoideae</taxon>
        <taxon>Gossypium</taxon>
    </lineage>
</organism>
<dbReference type="EMBL" id="JABFAD010331739">
    <property type="protein sequence ID" value="MBA0819836.1"/>
    <property type="molecule type" value="Genomic_DNA"/>
</dbReference>
<protein>
    <submittedName>
        <fullName evidence="1">Uncharacterized protein</fullName>
    </submittedName>
</protein>
<evidence type="ECO:0000313" key="2">
    <source>
        <dbReference type="Proteomes" id="UP000593560"/>
    </source>
</evidence>
<keyword evidence="2" id="KW-1185">Reference proteome</keyword>
<sequence length="46" mass="5447">MTANQLVLYMDEFLQRWLGVQMVHSSQEMPRILREGGGDCLRQRPR</sequence>
<accession>A0A7J9ICN1</accession>
<dbReference type="OrthoDB" id="10379315at2759"/>
<name>A0A7J9ICN1_9ROSI</name>
<dbReference type="AlphaFoldDB" id="A0A7J9ICN1"/>
<comment type="caution">
    <text evidence="1">The sequence shown here is derived from an EMBL/GenBank/DDBJ whole genome shotgun (WGS) entry which is preliminary data.</text>
</comment>